<evidence type="ECO:0000256" key="2">
    <source>
        <dbReference type="ARBA" id="ARBA00022679"/>
    </source>
</evidence>
<protein>
    <submittedName>
        <fullName evidence="6">Class I SAM-dependent RNA methyltransferase</fullName>
    </submittedName>
</protein>
<feature type="binding site" evidence="4">
    <location>
        <position position="220"/>
    </location>
    <ligand>
        <name>S-adenosyl-L-methionine</name>
        <dbReference type="ChEBI" id="CHEBI:59789"/>
    </ligand>
</feature>
<evidence type="ECO:0000256" key="5">
    <source>
        <dbReference type="PROSITE-ProRule" id="PRU10015"/>
    </source>
</evidence>
<dbReference type="InterPro" id="IPR012340">
    <property type="entry name" value="NA-bd_OB-fold"/>
</dbReference>
<dbReference type="Gene3D" id="2.40.50.1070">
    <property type="match status" value="2"/>
</dbReference>
<dbReference type="PROSITE" id="PS01230">
    <property type="entry name" value="TRMA_1"/>
    <property type="match status" value="1"/>
</dbReference>
<dbReference type="SUPFAM" id="SSF53335">
    <property type="entry name" value="S-adenosyl-L-methionine-dependent methyltransferases"/>
    <property type="match status" value="1"/>
</dbReference>
<keyword evidence="2 4" id="KW-0808">Transferase</keyword>
<dbReference type="Gene3D" id="2.40.50.140">
    <property type="entry name" value="Nucleic acid-binding proteins"/>
    <property type="match status" value="1"/>
</dbReference>
<evidence type="ECO:0000313" key="6">
    <source>
        <dbReference type="EMBL" id="RZF22667.1"/>
    </source>
</evidence>
<dbReference type="Pfam" id="PF05958">
    <property type="entry name" value="tRNA_U5-meth_tr"/>
    <property type="match status" value="1"/>
</dbReference>
<evidence type="ECO:0000256" key="1">
    <source>
        <dbReference type="ARBA" id="ARBA00022603"/>
    </source>
</evidence>
<proteinExistence type="inferred from homology"/>
<dbReference type="SUPFAM" id="SSF50249">
    <property type="entry name" value="Nucleic acid-binding proteins"/>
    <property type="match status" value="1"/>
</dbReference>
<accession>A0ABY0II80</accession>
<dbReference type="InterPro" id="IPR030390">
    <property type="entry name" value="MeTrfase_TrmA_AS"/>
</dbReference>
<dbReference type="PANTHER" id="PTHR11061">
    <property type="entry name" value="RNA M5U METHYLTRANSFERASE"/>
    <property type="match status" value="1"/>
</dbReference>
<feature type="active site" description="Nucleophile" evidence="4">
    <location>
        <position position="340"/>
    </location>
</feature>
<dbReference type="GO" id="GO:0032259">
    <property type="term" value="P:methylation"/>
    <property type="evidence" value="ECO:0007669"/>
    <property type="project" value="UniProtKB-KW"/>
</dbReference>
<evidence type="ECO:0000256" key="4">
    <source>
        <dbReference type="PROSITE-ProRule" id="PRU01024"/>
    </source>
</evidence>
<comment type="similarity">
    <text evidence="4">Belongs to the class I-like SAM-binding methyltransferase superfamily. RNA M5U methyltransferase family.</text>
</comment>
<comment type="caution">
    <text evidence="6">The sequence shown here is derived from an EMBL/GenBank/DDBJ whole genome shotgun (WGS) entry which is preliminary data.</text>
</comment>
<feature type="binding site" evidence="4">
    <location>
        <position position="314"/>
    </location>
    <ligand>
        <name>S-adenosyl-L-methionine</name>
        <dbReference type="ChEBI" id="CHEBI:59789"/>
    </ligand>
</feature>
<keyword evidence="3 4" id="KW-0949">S-adenosyl-L-methionine</keyword>
<dbReference type="InterPro" id="IPR029063">
    <property type="entry name" value="SAM-dependent_MTases_sf"/>
</dbReference>
<keyword evidence="7" id="KW-1185">Reference proteome</keyword>
<dbReference type="Gene3D" id="3.40.50.150">
    <property type="entry name" value="Vaccinia Virus protein VP39"/>
    <property type="match status" value="2"/>
</dbReference>
<dbReference type="PANTHER" id="PTHR11061:SF30">
    <property type="entry name" value="TRNA (URACIL(54)-C(5))-METHYLTRANSFERASE"/>
    <property type="match status" value="1"/>
</dbReference>
<dbReference type="Proteomes" id="UP000443582">
    <property type="component" value="Unassembled WGS sequence"/>
</dbReference>
<dbReference type="EMBL" id="QDKL01000001">
    <property type="protein sequence ID" value="RZF22667.1"/>
    <property type="molecule type" value="Genomic_DNA"/>
</dbReference>
<keyword evidence="1 4" id="KW-0489">Methyltransferase</keyword>
<evidence type="ECO:0000313" key="7">
    <source>
        <dbReference type="Proteomes" id="UP000443582"/>
    </source>
</evidence>
<dbReference type="GO" id="GO:0008168">
    <property type="term" value="F:methyltransferase activity"/>
    <property type="evidence" value="ECO:0007669"/>
    <property type="project" value="UniProtKB-KW"/>
</dbReference>
<organism evidence="6 7">
    <name type="scientific">Halobacteriovorax vibrionivorans</name>
    <dbReference type="NCBI Taxonomy" id="2152716"/>
    <lineage>
        <taxon>Bacteria</taxon>
        <taxon>Pseudomonadati</taxon>
        <taxon>Bdellovibrionota</taxon>
        <taxon>Bacteriovoracia</taxon>
        <taxon>Bacteriovoracales</taxon>
        <taxon>Halobacteriovoraceae</taxon>
        <taxon>Halobacteriovorax</taxon>
    </lineage>
</organism>
<reference evidence="7" key="1">
    <citation type="journal article" date="2019" name="Int. J. Syst. Evol. Microbiol.">
        <title>Halobacteriovorax valvorus sp. nov., a novel prokaryotic predator isolated from coastal seawater of China.</title>
        <authorList>
            <person name="Chen M.-X."/>
        </authorList>
    </citation>
    <scope>NUCLEOTIDE SEQUENCE [LARGE SCALE GENOMIC DNA]</scope>
    <source>
        <strain evidence="7">BL9</strain>
    </source>
</reference>
<feature type="active site" evidence="5">
    <location>
        <position position="340"/>
    </location>
</feature>
<feature type="binding site" evidence="4">
    <location>
        <position position="251"/>
    </location>
    <ligand>
        <name>S-adenosyl-L-methionine</name>
        <dbReference type="ChEBI" id="CHEBI:59789"/>
    </ligand>
</feature>
<dbReference type="InterPro" id="IPR010280">
    <property type="entry name" value="U5_MeTrfase_fam"/>
</dbReference>
<gene>
    <name evidence="6" type="ORF">DAY19_02530</name>
</gene>
<sequence>MKKRTKPNKSLKFQKFDVNFKVEHIDSIGQGVSKLEDKITFIQKCLPNEEGVAEVYKAKKNIQFAKLKHIDKASPIREESKCPYFNECGGCHFLHTSYDDELEFKRQAFLDNFSRQYKIDLSQFLKVHKASERYEYRNRIQLHYNKKTNSLGFFNEDNTKIISIEKCLMANENVNNALFSLKENWQKEANRPKGHVEIFERDGKVLKTYDSRYSAQGFLQVNPPMNQRLLELIEGHMRQFTDSNSITVDLFGGNGNLTKSLNHRSIVIDATPAKYIKLQNQKTQEYHEVDIYNSSAIEQLKKLNIEEVDLLVIDPPRSGLKNIDEYTKLFKPKYIIYVSCNNQTLARDTAKILAEYDVQEAHLFDFFPGTRHFESVNIFKHRKAL</sequence>
<name>A0ABY0II80_9BACT</name>
<dbReference type="PROSITE" id="PS51687">
    <property type="entry name" value="SAM_MT_RNA_M5U"/>
    <property type="match status" value="1"/>
</dbReference>
<feature type="binding site" evidence="4">
    <location>
        <position position="269"/>
    </location>
    <ligand>
        <name>S-adenosyl-L-methionine</name>
        <dbReference type="ChEBI" id="CHEBI:59789"/>
    </ligand>
</feature>
<evidence type="ECO:0000256" key="3">
    <source>
        <dbReference type="ARBA" id="ARBA00022691"/>
    </source>
</evidence>